<evidence type="ECO:0000256" key="3">
    <source>
        <dbReference type="ARBA" id="ARBA00011233"/>
    </source>
</evidence>
<protein>
    <recommendedName>
        <fullName evidence="9">Fucolectin tachylectin-4 pentraxin-1 domain-containing protein</fullName>
    </recommendedName>
</protein>
<evidence type="ECO:0000259" key="9">
    <source>
        <dbReference type="SMART" id="SM00607"/>
    </source>
</evidence>
<evidence type="ECO:0000256" key="2">
    <source>
        <dbReference type="ARBA" id="ARBA00010147"/>
    </source>
</evidence>
<evidence type="ECO:0000256" key="5">
    <source>
        <dbReference type="ARBA" id="ARBA00022734"/>
    </source>
</evidence>
<keyword evidence="6" id="KW-0106">Calcium</keyword>
<evidence type="ECO:0000256" key="8">
    <source>
        <dbReference type="SAM" id="SignalP"/>
    </source>
</evidence>
<dbReference type="Gene3D" id="2.60.120.260">
    <property type="entry name" value="Galactose-binding domain-like"/>
    <property type="match status" value="1"/>
</dbReference>
<name>A0A8C6XXR5_NAJNA</name>
<dbReference type="PANTHER" id="PTHR45713:SF11">
    <property type="entry name" value="FUCOLECTIN TACHYLECTIN-4 PENTRAXIN-1 DOMAIN-CONTAINING PROTEIN"/>
    <property type="match status" value="1"/>
</dbReference>
<dbReference type="GO" id="GO:0001868">
    <property type="term" value="P:regulation of complement activation, lectin pathway"/>
    <property type="evidence" value="ECO:0007669"/>
    <property type="project" value="UniProtKB-ARBA"/>
</dbReference>
<comment type="similarity">
    <text evidence="2">Belongs to the fucolectin family.</text>
</comment>
<evidence type="ECO:0000256" key="1">
    <source>
        <dbReference type="ARBA" id="ARBA00002219"/>
    </source>
</evidence>
<comment type="subunit">
    <text evidence="3">Homotrimer.</text>
</comment>
<dbReference type="SMART" id="SM00607">
    <property type="entry name" value="FTP"/>
    <property type="match status" value="1"/>
</dbReference>
<keyword evidence="8" id="KW-0732">Signal</keyword>
<dbReference type="GO" id="GO:0010185">
    <property type="term" value="P:regulation of cellular defense response"/>
    <property type="evidence" value="ECO:0007669"/>
    <property type="project" value="UniProtKB-ARBA"/>
</dbReference>
<dbReference type="PANTHER" id="PTHR45713">
    <property type="entry name" value="FTP DOMAIN-CONTAINING PROTEIN"/>
    <property type="match status" value="1"/>
</dbReference>
<evidence type="ECO:0000256" key="7">
    <source>
        <dbReference type="ARBA" id="ARBA00023157"/>
    </source>
</evidence>
<reference evidence="10" key="2">
    <citation type="submission" date="2025-09" db="UniProtKB">
        <authorList>
            <consortium name="Ensembl"/>
        </authorList>
    </citation>
    <scope>IDENTIFICATION</scope>
</reference>
<accession>A0A8C6XXR5</accession>
<reference evidence="10" key="1">
    <citation type="submission" date="2025-08" db="UniProtKB">
        <authorList>
            <consortium name="Ensembl"/>
        </authorList>
    </citation>
    <scope>IDENTIFICATION</scope>
</reference>
<dbReference type="GeneTree" id="ENSGT01060000248575"/>
<dbReference type="Ensembl" id="ENSNNAT00000021066.1">
    <property type="protein sequence ID" value="ENSNNAP00000020073.1"/>
    <property type="gene ID" value="ENSNNAG00000013362.1"/>
</dbReference>
<evidence type="ECO:0000256" key="4">
    <source>
        <dbReference type="ARBA" id="ARBA00022723"/>
    </source>
</evidence>
<evidence type="ECO:0000313" key="11">
    <source>
        <dbReference type="Proteomes" id="UP000694559"/>
    </source>
</evidence>
<feature type="domain" description="Fucolectin tachylectin-4 pentraxin-1" evidence="9">
    <location>
        <begin position="33"/>
        <end position="176"/>
    </location>
</feature>
<evidence type="ECO:0000256" key="6">
    <source>
        <dbReference type="ARBA" id="ARBA00022837"/>
    </source>
</evidence>
<keyword evidence="11" id="KW-1185">Reference proteome</keyword>
<dbReference type="OrthoDB" id="547680at2759"/>
<comment type="function">
    <text evidence="1">Acts as a defensive agent. Recognizes blood group fucosylated oligosaccharides including A, B, H and Lewis B-type antigens. Does not recognize Lewis A antigen and has low affinity for monovalent haptens.</text>
</comment>
<dbReference type="SUPFAM" id="SSF49785">
    <property type="entry name" value="Galactose-binding domain-like"/>
    <property type="match status" value="1"/>
</dbReference>
<dbReference type="InterPro" id="IPR008979">
    <property type="entry name" value="Galactose-bd-like_sf"/>
</dbReference>
<keyword evidence="5" id="KW-0430">Lectin</keyword>
<dbReference type="InterPro" id="IPR051941">
    <property type="entry name" value="BG_Antigen-Binding_Lectin"/>
</dbReference>
<dbReference type="Pfam" id="PF22633">
    <property type="entry name" value="F5_F8_type_C_2"/>
    <property type="match status" value="1"/>
</dbReference>
<dbReference type="GO" id="GO:0046872">
    <property type="term" value="F:metal ion binding"/>
    <property type="evidence" value="ECO:0007669"/>
    <property type="project" value="UniProtKB-KW"/>
</dbReference>
<dbReference type="InterPro" id="IPR006585">
    <property type="entry name" value="FTP1"/>
</dbReference>
<keyword evidence="4" id="KW-0479">Metal-binding</keyword>
<organism evidence="10 11">
    <name type="scientific">Naja naja</name>
    <name type="common">Indian cobra</name>
    <dbReference type="NCBI Taxonomy" id="35670"/>
    <lineage>
        <taxon>Eukaryota</taxon>
        <taxon>Metazoa</taxon>
        <taxon>Chordata</taxon>
        <taxon>Craniata</taxon>
        <taxon>Vertebrata</taxon>
        <taxon>Euteleostomi</taxon>
        <taxon>Lepidosauria</taxon>
        <taxon>Squamata</taxon>
        <taxon>Bifurcata</taxon>
        <taxon>Unidentata</taxon>
        <taxon>Episquamata</taxon>
        <taxon>Toxicofera</taxon>
        <taxon>Serpentes</taxon>
        <taxon>Colubroidea</taxon>
        <taxon>Elapidae</taxon>
        <taxon>Elapinae</taxon>
        <taxon>Naja</taxon>
    </lineage>
</organism>
<sequence>MQLIIWAGLLAVTLLAGPAAVQGCIYLPADVDRTNLAFRKPTYQSSIYPNIHGGPSEKAVDGDCQGGWTHGSCTHTKLERNPWWRVDLGESYKIFAVVVKNRQDCCSHRLLGAEIHLGDSLENSGRSNHLCGTIQDDSLGSISTIYCNNNRGRYISIHLIREDYLTVCEVEAYGTN</sequence>
<evidence type="ECO:0000313" key="10">
    <source>
        <dbReference type="Ensembl" id="ENSNNAP00000020073.1"/>
    </source>
</evidence>
<feature type="signal peptide" evidence="8">
    <location>
        <begin position="1"/>
        <end position="23"/>
    </location>
</feature>
<dbReference type="Proteomes" id="UP000694559">
    <property type="component" value="Unplaced"/>
</dbReference>
<proteinExistence type="inferred from homology"/>
<keyword evidence="7" id="KW-1015">Disulfide bond</keyword>
<dbReference type="GO" id="GO:0042806">
    <property type="term" value="F:fucose binding"/>
    <property type="evidence" value="ECO:0007669"/>
    <property type="project" value="UniProtKB-ARBA"/>
</dbReference>
<feature type="chain" id="PRO_5034763248" description="Fucolectin tachylectin-4 pentraxin-1 domain-containing protein" evidence="8">
    <location>
        <begin position="24"/>
        <end position="176"/>
    </location>
</feature>
<dbReference type="OMA" id="HTEDECC"/>
<dbReference type="AlphaFoldDB" id="A0A8C6XXR5"/>